<feature type="transmembrane region" description="Helical" evidence="12">
    <location>
        <begin position="101"/>
        <end position="121"/>
    </location>
</feature>
<keyword evidence="6 12" id="KW-0256">Endoplasmic reticulum</keyword>
<name>A0A1L8DJL2_9DIPT</name>
<dbReference type="EMBL" id="GFDF01007448">
    <property type="protein sequence ID" value="JAV06636.1"/>
    <property type="molecule type" value="Transcribed_RNA"/>
</dbReference>
<keyword evidence="11 12" id="KW-0472">Membrane</keyword>
<evidence type="ECO:0000256" key="2">
    <source>
        <dbReference type="ARBA" id="ARBA00007956"/>
    </source>
</evidence>
<evidence type="ECO:0000256" key="11">
    <source>
        <dbReference type="ARBA" id="ARBA00023136"/>
    </source>
</evidence>
<feature type="domain" description="Bap31/Bap29 cytoplasmic coiled-coil" evidence="15">
    <location>
        <begin position="169"/>
        <end position="213"/>
    </location>
</feature>
<comment type="function">
    <text evidence="12">May play a role in anterograde transport of membrane proteins from the endoplasmic reticulum to the Golgi.</text>
</comment>
<accession>A0A1L8DJL2</accession>
<keyword evidence="5" id="KW-0053">Apoptosis</keyword>
<dbReference type="InterPro" id="IPR040463">
    <property type="entry name" value="BAP29/BAP31_N"/>
</dbReference>
<feature type="transmembrane region" description="Helical" evidence="12">
    <location>
        <begin position="48"/>
        <end position="67"/>
    </location>
</feature>
<sequence length="220" mass="25188">MSLIWTLIASFLYAEIAVVLLLVLPVASPSRWQRFFRSRFLAMLGRQAQMYFYLLLAVLVVFLIEAVREMRKYSHIDPAQEAHLNVGMQHSMRLFRAQRNFYISGFAIFLVLVIRRLVLLISSQATLQAHSEASIRQAESASAAARSLLSQQKDKKSDGDSDEVTALKEKIAELEKDLKHEKKDKEALKSQSEGLHREFDRLTEEYSKIEKKLNASTKAD</sequence>
<proteinExistence type="inferred from homology"/>
<dbReference type="InterPro" id="IPR008417">
    <property type="entry name" value="BAP29/BAP31"/>
</dbReference>
<comment type="subcellular location">
    <subcellularLocation>
        <location evidence="1 12">Endoplasmic reticulum membrane</location>
        <topology evidence="1 12">Multi-pass membrane protein</topology>
    </subcellularLocation>
</comment>
<evidence type="ECO:0000313" key="16">
    <source>
        <dbReference type="EMBL" id="JAV06636.1"/>
    </source>
</evidence>
<evidence type="ECO:0000256" key="6">
    <source>
        <dbReference type="ARBA" id="ARBA00022824"/>
    </source>
</evidence>
<dbReference type="GO" id="GO:0005789">
    <property type="term" value="C:endoplasmic reticulum membrane"/>
    <property type="evidence" value="ECO:0007669"/>
    <property type="project" value="UniProtKB-SubCell"/>
</dbReference>
<evidence type="ECO:0000256" key="8">
    <source>
        <dbReference type="ARBA" id="ARBA00022927"/>
    </source>
</evidence>
<feature type="coiled-coil region" evidence="13">
    <location>
        <begin position="157"/>
        <end position="219"/>
    </location>
</feature>
<evidence type="ECO:0000256" key="3">
    <source>
        <dbReference type="ARBA" id="ARBA00022448"/>
    </source>
</evidence>
<evidence type="ECO:0000259" key="14">
    <source>
        <dbReference type="Pfam" id="PF05529"/>
    </source>
</evidence>
<evidence type="ECO:0000256" key="12">
    <source>
        <dbReference type="RuleBase" id="RU367026"/>
    </source>
</evidence>
<keyword evidence="16" id="KW-0675">Receptor</keyword>
<keyword evidence="9 12" id="KW-1133">Transmembrane helix</keyword>
<dbReference type="FunFam" id="1.20.5.110:FF:000011">
    <property type="entry name" value="B-cell receptor-associated protein 29"/>
    <property type="match status" value="1"/>
</dbReference>
<evidence type="ECO:0000259" key="15">
    <source>
        <dbReference type="Pfam" id="PF18035"/>
    </source>
</evidence>
<dbReference type="Pfam" id="PF05529">
    <property type="entry name" value="Bap31"/>
    <property type="match status" value="1"/>
</dbReference>
<keyword evidence="10 13" id="KW-0175">Coiled coil</keyword>
<evidence type="ECO:0000256" key="7">
    <source>
        <dbReference type="ARBA" id="ARBA00022892"/>
    </source>
</evidence>
<dbReference type="Gene3D" id="1.20.5.110">
    <property type="match status" value="1"/>
</dbReference>
<feature type="transmembrane region" description="Helical" evidence="12">
    <location>
        <begin position="7"/>
        <end position="28"/>
    </location>
</feature>
<dbReference type="GO" id="GO:0006886">
    <property type="term" value="P:intracellular protein transport"/>
    <property type="evidence" value="ECO:0007669"/>
    <property type="project" value="UniProtKB-UniRule"/>
</dbReference>
<keyword evidence="3 12" id="KW-0813">Transport</keyword>
<dbReference type="InterPro" id="IPR041672">
    <property type="entry name" value="Bap31/Bap29_C"/>
</dbReference>
<evidence type="ECO:0000256" key="10">
    <source>
        <dbReference type="ARBA" id="ARBA00023054"/>
    </source>
</evidence>
<dbReference type="PANTHER" id="PTHR12701">
    <property type="entry name" value="BCR-ASSOCIATED PROTEIN, BAP"/>
    <property type="match status" value="1"/>
</dbReference>
<feature type="domain" description="BAP29/BAP31 transmembrane" evidence="14">
    <location>
        <begin position="1"/>
        <end position="133"/>
    </location>
</feature>
<organism evidence="16">
    <name type="scientific">Nyssomyia neivai</name>
    <dbReference type="NCBI Taxonomy" id="330878"/>
    <lineage>
        <taxon>Eukaryota</taxon>
        <taxon>Metazoa</taxon>
        <taxon>Ecdysozoa</taxon>
        <taxon>Arthropoda</taxon>
        <taxon>Hexapoda</taxon>
        <taxon>Insecta</taxon>
        <taxon>Pterygota</taxon>
        <taxon>Neoptera</taxon>
        <taxon>Endopterygota</taxon>
        <taxon>Diptera</taxon>
        <taxon>Nematocera</taxon>
        <taxon>Psychodoidea</taxon>
        <taxon>Psychodidae</taxon>
        <taxon>Nyssomyia</taxon>
    </lineage>
</organism>
<evidence type="ECO:0000256" key="9">
    <source>
        <dbReference type="ARBA" id="ARBA00022989"/>
    </source>
</evidence>
<dbReference type="GO" id="GO:0070973">
    <property type="term" value="P:protein localization to endoplasmic reticulum exit site"/>
    <property type="evidence" value="ECO:0007669"/>
    <property type="project" value="UniProtKB-UniRule"/>
</dbReference>
<keyword evidence="8 12" id="KW-0653">Protein transport</keyword>
<evidence type="ECO:0000256" key="4">
    <source>
        <dbReference type="ARBA" id="ARBA00022692"/>
    </source>
</evidence>
<dbReference type="Pfam" id="PF18035">
    <property type="entry name" value="Bap31_Bap29_C"/>
    <property type="match status" value="1"/>
</dbReference>
<dbReference type="GO" id="GO:0006888">
    <property type="term" value="P:endoplasmic reticulum to Golgi vesicle-mediated transport"/>
    <property type="evidence" value="ECO:0007669"/>
    <property type="project" value="UniProtKB-UniRule"/>
</dbReference>
<keyword evidence="7 12" id="KW-0931">ER-Golgi transport</keyword>
<evidence type="ECO:0000256" key="1">
    <source>
        <dbReference type="ARBA" id="ARBA00004477"/>
    </source>
</evidence>
<dbReference type="GO" id="GO:0006915">
    <property type="term" value="P:apoptotic process"/>
    <property type="evidence" value="ECO:0007669"/>
    <property type="project" value="UniProtKB-KW"/>
</dbReference>
<comment type="similarity">
    <text evidence="2 12">Belongs to the BCAP29/BCAP31 family.</text>
</comment>
<evidence type="ECO:0000256" key="13">
    <source>
        <dbReference type="SAM" id="Coils"/>
    </source>
</evidence>
<reference evidence="16" key="1">
    <citation type="submission" date="2016-12" db="EMBL/GenBank/DDBJ databases">
        <title>An insight into the sialome and mialome of the sand fly, Nyssomyia neivai.</title>
        <authorList>
            <person name="Sebastian V."/>
            <person name="Goulart T.M."/>
            <person name="Oliveira W."/>
            <person name="Calvo E."/>
            <person name="Oliveira L.F."/>
            <person name="Pinto M.C."/>
            <person name="Rosselino A.M."/>
            <person name="Ribeiro J.M."/>
        </authorList>
    </citation>
    <scope>NUCLEOTIDE SEQUENCE</scope>
</reference>
<dbReference type="PANTHER" id="PTHR12701:SF20">
    <property type="entry name" value="ENDOPLASMIC RETICULUM TRANSMEMBRANE PROTEIN"/>
    <property type="match status" value="1"/>
</dbReference>
<keyword evidence="4 12" id="KW-0812">Transmembrane</keyword>
<dbReference type="AlphaFoldDB" id="A0A1L8DJL2"/>
<evidence type="ECO:0000256" key="5">
    <source>
        <dbReference type="ARBA" id="ARBA00022703"/>
    </source>
</evidence>
<protein>
    <recommendedName>
        <fullName evidence="12">Endoplasmic reticulum transmembrane protein</fullName>
    </recommendedName>
</protein>